<proteinExistence type="predicted"/>
<gene>
    <name evidence="1" type="ORF">NCTC13379_00844</name>
</gene>
<comment type="caution">
    <text evidence="1">The sequence shown here is derived from an EMBL/GenBank/DDBJ whole genome shotgun (WGS) entry which is preliminary data.</text>
</comment>
<accession>A0AAX2KLQ2</accession>
<protein>
    <submittedName>
        <fullName evidence="1">Uncharacterized protein</fullName>
    </submittedName>
</protein>
<evidence type="ECO:0000313" key="2">
    <source>
        <dbReference type="Proteomes" id="UP000254396"/>
    </source>
</evidence>
<evidence type="ECO:0000313" key="1">
    <source>
        <dbReference type="EMBL" id="STP63983.1"/>
    </source>
</evidence>
<dbReference type="AlphaFoldDB" id="A0AAX2KLQ2"/>
<dbReference type="Proteomes" id="UP000254396">
    <property type="component" value="Unassembled WGS sequence"/>
</dbReference>
<organism evidence="1 2">
    <name type="scientific">Enterococcus faecalis</name>
    <name type="common">Streptococcus faecalis</name>
    <dbReference type="NCBI Taxonomy" id="1351"/>
    <lineage>
        <taxon>Bacteria</taxon>
        <taxon>Bacillati</taxon>
        <taxon>Bacillota</taxon>
        <taxon>Bacilli</taxon>
        <taxon>Lactobacillales</taxon>
        <taxon>Enterococcaceae</taxon>
        <taxon>Enterococcus</taxon>
    </lineage>
</organism>
<sequence length="44" mass="4823">MNQKWQKLLPTRNSLRGGSAQAITTDPCALYEGTRGKQILAFSA</sequence>
<reference evidence="1 2" key="1">
    <citation type="submission" date="2018-06" db="EMBL/GenBank/DDBJ databases">
        <authorList>
            <consortium name="Pathogen Informatics"/>
            <person name="Doyle S."/>
        </authorList>
    </citation>
    <scope>NUCLEOTIDE SEQUENCE [LARGE SCALE GENOMIC DNA]</scope>
    <source>
        <strain evidence="1 2">NCTC13379</strain>
    </source>
</reference>
<dbReference type="EMBL" id="UGIX01000001">
    <property type="protein sequence ID" value="STP63983.1"/>
    <property type="molecule type" value="Genomic_DNA"/>
</dbReference>
<name>A0AAX2KLQ2_ENTFL</name>